<accession>A0A975INB1</accession>
<evidence type="ECO:0000313" key="3">
    <source>
        <dbReference type="Proteomes" id="UP000672038"/>
    </source>
</evidence>
<dbReference type="InterPro" id="IPR043168">
    <property type="entry name" value="DegV_C"/>
</dbReference>
<dbReference type="RefSeq" id="WP_210954741.1">
    <property type="nucleotide sequence ID" value="NZ_CP054393.1"/>
</dbReference>
<dbReference type="AlphaFoldDB" id="A0A975INB1"/>
<name>A0A975INB1_LOWBP</name>
<sequence length="292" mass="33246">MGQIDIKKEIKVASTSTSCLDYYPRFLKNIDLIRIKIHINNETYIDGETIKASTFYDMMEKDDNLIIKTSQPSVGELVLYFKKIAQEGYKKIFVTTISKKLSGSYNSVIQAQKQVKDLIEVIPYDTNTVCFSEGFFALTAQRLFEANTSITNVIEQLDFFKKNNTIFFVVNSLNQLINNGRLSRSKSFIGRLFRIKPILQVNKKGEIVLISKKINIDKAFYFIVKKIKNYTKNKKFLIHILTTGNNILLKTKLKEILKKEFNLEDVIEVPSSPAVGAHVGNNVVGVGVILLK</sequence>
<organism evidence="2 3">
    <name type="scientific">Loofah witches'-broom phytoplasma</name>
    <dbReference type="NCBI Taxonomy" id="35773"/>
    <lineage>
        <taxon>Bacteria</taxon>
        <taxon>Bacillati</taxon>
        <taxon>Mycoplasmatota</taxon>
        <taxon>Mollicutes</taxon>
        <taxon>Acholeplasmatales</taxon>
        <taxon>Acholeplasmataceae</taxon>
        <taxon>Candidatus Phytoplasma</taxon>
        <taxon>16SrVIII (Loofah witches'-broom group)</taxon>
    </lineage>
</organism>
<proteinExistence type="predicted"/>
<keyword evidence="1" id="KW-0446">Lipid-binding</keyword>
<evidence type="ECO:0000313" key="2">
    <source>
        <dbReference type="EMBL" id="QTX02661.1"/>
    </source>
</evidence>
<dbReference type="Gene3D" id="3.40.50.10170">
    <property type="match status" value="1"/>
</dbReference>
<dbReference type="InterPro" id="IPR003797">
    <property type="entry name" value="DegV"/>
</dbReference>
<dbReference type="InterPro" id="IPR050270">
    <property type="entry name" value="DegV_domain_contain"/>
</dbReference>
<dbReference type="Gene3D" id="3.30.1180.10">
    <property type="match status" value="1"/>
</dbReference>
<dbReference type="PANTHER" id="PTHR33434:SF2">
    <property type="entry name" value="FATTY ACID-BINDING PROTEIN TM_1468"/>
    <property type="match status" value="1"/>
</dbReference>
<dbReference type="SUPFAM" id="SSF82549">
    <property type="entry name" value="DAK1/DegV-like"/>
    <property type="match status" value="1"/>
</dbReference>
<keyword evidence="3" id="KW-1185">Reference proteome</keyword>
<dbReference type="Proteomes" id="UP000672038">
    <property type="component" value="Chromosome"/>
</dbReference>
<evidence type="ECO:0000256" key="1">
    <source>
        <dbReference type="ARBA" id="ARBA00023121"/>
    </source>
</evidence>
<dbReference type="PROSITE" id="PS51482">
    <property type="entry name" value="DEGV"/>
    <property type="match status" value="1"/>
</dbReference>
<dbReference type="EMBL" id="CP054393">
    <property type="protein sequence ID" value="QTX02661.1"/>
    <property type="molecule type" value="Genomic_DNA"/>
</dbReference>
<dbReference type="NCBIfam" id="TIGR00762">
    <property type="entry name" value="DegV"/>
    <property type="match status" value="1"/>
</dbReference>
<gene>
    <name evidence="2" type="primary">degV</name>
    <name evidence="2" type="ORF">LFWB_0910</name>
</gene>
<dbReference type="Pfam" id="PF02645">
    <property type="entry name" value="DegV"/>
    <property type="match status" value="1"/>
</dbReference>
<reference evidence="2" key="1">
    <citation type="submission" date="2020-06" db="EMBL/GenBank/DDBJ databases">
        <title>Complete genome sequence of Candidatus Phytoplasma luffae NCHU2019.</title>
        <authorList>
            <person name="Cho S.-T."/>
            <person name="Tan C.-M."/>
            <person name="Li J.-R."/>
            <person name="Chien Y.-Y."/>
            <person name="Chiu Y.-C."/>
            <person name="Yang J.-Y."/>
            <person name="Kuo C.-H."/>
        </authorList>
    </citation>
    <scope>NUCLEOTIDE SEQUENCE</scope>
    <source>
        <strain evidence="2">NCHU2019</strain>
    </source>
</reference>
<protein>
    <submittedName>
        <fullName evidence="2">Fatty acid-binding protein</fullName>
    </submittedName>
</protein>
<dbReference type="GO" id="GO:0008289">
    <property type="term" value="F:lipid binding"/>
    <property type="evidence" value="ECO:0007669"/>
    <property type="project" value="UniProtKB-KW"/>
</dbReference>
<dbReference type="PANTHER" id="PTHR33434">
    <property type="entry name" value="DEGV DOMAIN-CONTAINING PROTEIN DR_1986-RELATED"/>
    <property type="match status" value="1"/>
</dbReference>
<dbReference type="KEGG" id="pluf:LFWB_0910"/>